<dbReference type="Proteomes" id="UP000796880">
    <property type="component" value="Unassembled WGS sequence"/>
</dbReference>
<gene>
    <name evidence="2" type="ORF">FNV43_RR20956</name>
</gene>
<accession>A0A8K0E0S2</accession>
<name>A0A8K0E0S2_9ROSA</name>
<comment type="caution">
    <text evidence="2">The sequence shown here is derived from an EMBL/GenBank/DDBJ whole genome shotgun (WGS) entry which is preliminary data.</text>
</comment>
<dbReference type="AlphaFoldDB" id="A0A8K0E0S2"/>
<protein>
    <submittedName>
        <fullName evidence="2">Uncharacterized protein</fullName>
    </submittedName>
</protein>
<dbReference type="EMBL" id="VOIH02000009">
    <property type="protein sequence ID" value="KAF3438196.1"/>
    <property type="molecule type" value="Genomic_DNA"/>
</dbReference>
<organism evidence="2 3">
    <name type="scientific">Rhamnella rubrinervis</name>
    <dbReference type="NCBI Taxonomy" id="2594499"/>
    <lineage>
        <taxon>Eukaryota</taxon>
        <taxon>Viridiplantae</taxon>
        <taxon>Streptophyta</taxon>
        <taxon>Embryophyta</taxon>
        <taxon>Tracheophyta</taxon>
        <taxon>Spermatophyta</taxon>
        <taxon>Magnoliopsida</taxon>
        <taxon>eudicotyledons</taxon>
        <taxon>Gunneridae</taxon>
        <taxon>Pentapetalae</taxon>
        <taxon>rosids</taxon>
        <taxon>fabids</taxon>
        <taxon>Rosales</taxon>
        <taxon>Rhamnaceae</taxon>
        <taxon>rhamnoid group</taxon>
        <taxon>Rhamneae</taxon>
        <taxon>Rhamnella</taxon>
    </lineage>
</organism>
<sequence>MKLPSSASTTTSRVLRALLDRDPAFPSVAAATSTLATVASMLARRLRDLSALVLRRIVGSASLPSSLLQRQPRMKTCFLLHEPSSRYQASRTCGACAGSDSDIGCGLVFGVSNVLGVARDASCGGGATLLVGVGDYPGSRREAPCFVRSLGQPRNCVLWHLGGLDLMSVLMLGNAVIATSRLNGRRLAARFCRIRGGSAVGIGDSERESSWEERRHPLAKSRLIVFSFRTPLGVWYAAMVYELWYGCVCLRAPCLGIELLASLLSALSHGDLVSLGVLRIVAYYGGGGWRRVGLIRRAREAATTSKEGGGSANYPIDAGRCASVFVTLKKLECSKQAYALDTLAWDNIIGFRSIHLAGDRKRKLGARRRSDTRPSLTISDLEPGMADVLIGLMRHLMKIKVFGLGIIAIVGLQRGIPSSATRRGPARPRRGMRLRACWRAAAAAFPPRKRNRRGARNSSESSIAGREMVRRQERRITYVKATPTADISARADEERGEMRYLVIPQAGRAGSGQVENGASGVNCSRRSVLWRTGPSPTEGAESESPSCGPVAQVFAAVGLFGNQPRRAVNSVKAKSEARPIANKEANGGGDAPRWMWSGESGRVDFERGRSRMRWRPKRAVVMPVEASSRDAWLGGGSRHGVPRALALRRRQWAPHSAVLKPRTKESTCVRVSGLVNRKAQGRRGGIPAGCRRPTLILREGLVRACCRDEDGELCTASEAEETTVEASGDLGDANRGAVVMEVKSAKECVTTHCESTSPKWMAEARDLYGPSGQERTTMM</sequence>
<reference evidence="2" key="1">
    <citation type="submission" date="2020-03" db="EMBL/GenBank/DDBJ databases">
        <title>A high-quality chromosome-level genome assembly of a woody plant with both climbing and erect habits, Rhamnella rubrinervis.</title>
        <authorList>
            <person name="Lu Z."/>
            <person name="Yang Y."/>
            <person name="Zhu X."/>
            <person name="Sun Y."/>
        </authorList>
    </citation>
    <scope>NUCLEOTIDE SEQUENCE</scope>
    <source>
        <strain evidence="2">BYM</strain>
        <tissue evidence="2">Leaf</tissue>
    </source>
</reference>
<evidence type="ECO:0000256" key="1">
    <source>
        <dbReference type="SAM" id="MobiDB-lite"/>
    </source>
</evidence>
<evidence type="ECO:0000313" key="3">
    <source>
        <dbReference type="Proteomes" id="UP000796880"/>
    </source>
</evidence>
<keyword evidence="3" id="KW-1185">Reference proteome</keyword>
<proteinExistence type="predicted"/>
<feature type="region of interest" description="Disordered" evidence="1">
    <location>
        <begin position="447"/>
        <end position="468"/>
    </location>
</feature>
<feature type="region of interest" description="Disordered" evidence="1">
    <location>
        <begin position="570"/>
        <end position="595"/>
    </location>
</feature>
<evidence type="ECO:0000313" key="2">
    <source>
        <dbReference type="EMBL" id="KAF3438196.1"/>
    </source>
</evidence>